<dbReference type="GO" id="GO:0005789">
    <property type="term" value="C:endoplasmic reticulum membrane"/>
    <property type="evidence" value="ECO:0007669"/>
    <property type="project" value="TreeGrafter"/>
</dbReference>
<evidence type="ECO:0000256" key="12">
    <source>
        <dbReference type="ARBA" id="ARBA00023098"/>
    </source>
</evidence>
<dbReference type="EMBL" id="JANTQA010000033">
    <property type="protein sequence ID" value="KAJ3437940.1"/>
    <property type="molecule type" value="Genomic_DNA"/>
</dbReference>
<evidence type="ECO:0000256" key="16">
    <source>
        <dbReference type="PIRNR" id="PIRNR018269"/>
    </source>
</evidence>
<evidence type="ECO:0000256" key="6">
    <source>
        <dbReference type="ARBA" id="ARBA00012487"/>
    </source>
</evidence>
<evidence type="ECO:0000256" key="17">
    <source>
        <dbReference type="RuleBase" id="RU003938"/>
    </source>
</evidence>
<dbReference type="EC" id="2.7.7.41" evidence="6 16"/>
<comment type="caution">
    <text evidence="19">The sequence shown here is derived from an EMBL/GenBank/DDBJ whole genome shotgun (WGS) entry which is preliminary data.</text>
</comment>
<dbReference type="AlphaFoldDB" id="A0AAV7ZBF1"/>
<keyword evidence="12 16" id="KW-0443">Lipid metabolism</keyword>
<protein>
    <recommendedName>
        <fullName evidence="6 16">Phosphatidate cytidylyltransferase</fullName>
        <ecNumber evidence="6 16">2.7.7.41</ecNumber>
    </recommendedName>
</protein>
<evidence type="ECO:0000256" key="14">
    <source>
        <dbReference type="ARBA" id="ARBA00023209"/>
    </source>
</evidence>
<evidence type="ECO:0000256" key="5">
    <source>
        <dbReference type="ARBA" id="ARBA00010185"/>
    </source>
</evidence>
<comment type="similarity">
    <text evidence="5 16 17">Belongs to the CDS family.</text>
</comment>
<sequence length="456" mass="52884">MNKKNSNNKQKKQNNKKRANKNKATKPVDVKIEAEKQRKVKKVENKLQKKQEENKNKSQNKNQNEQNEKEAEEKAKREKFKTRTKSTLLLIGILFFIFYMGHIYVGLALVLVAIFSYREVILLSLEPRSEQKLGWLNKVLPSLFFISFTYYLFGKFLFDVTKIDWLMQFSFFAALVRYHTFISYALYITCFVLFVASLEKGYYLYQFKKLSWCMLSLFFIVWRTNLVIRNLFDGLIWILLPITMIFINDIAAYLWGISFGKHPLIKISPKKTWEGFIGAFFTTLISAFFIAKLYTIFDYMVCPLENFGTPVTTCERHSVFQPQDYSLPLYVLDTFAKIGINLPNTVELLPIQLHSIILAVFASLIAPFGGFFASGLKRAIKIKDFADTIPGHGGLSDRFDCQWVMGFFSYVYLNTFVMNSGSNISSIMSKLSALNDEQLQIIYNNLTQIIQNRTVN</sequence>
<name>A0AAV7ZBF1_9EUKA</name>
<feature type="transmembrane region" description="Helical" evidence="16">
    <location>
        <begin position="87"/>
        <end position="115"/>
    </location>
</feature>
<evidence type="ECO:0000256" key="8">
    <source>
        <dbReference type="ARBA" id="ARBA00022679"/>
    </source>
</evidence>
<feature type="compositionally biased region" description="Basic residues" evidence="18">
    <location>
        <begin position="9"/>
        <end position="24"/>
    </location>
</feature>
<dbReference type="GO" id="GO:0016024">
    <property type="term" value="P:CDP-diacylglycerol biosynthetic process"/>
    <property type="evidence" value="ECO:0007669"/>
    <property type="project" value="UniProtKB-UniRule"/>
</dbReference>
<dbReference type="PIRSF" id="PIRSF018269">
    <property type="entry name" value="PC_trans_euk"/>
    <property type="match status" value="1"/>
</dbReference>
<dbReference type="PROSITE" id="PS01315">
    <property type="entry name" value="CDS"/>
    <property type="match status" value="1"/>
</dbReference>
<organism evidence="19 20">
    <name type="scientific">Anaeramoeba flamelloides</name>
    <dbReference type="NCBI Taxonomy" id="1746091"/>
    <lineage>
        <taxon>Eukaryota</taxon>
        <taxon>Metamonada</taxon>
        <taxon>Anaeramoebidae</taxon>
        <taxon>Anaeramoeba</taxon>
    </lineage>
</organism>
<reference evidence="19" key="1">
    <citation type="submission" date="2022-08" db="EMBL/GenBank/DDBJ databases">
        <title>Novel sulphate-reducing endosymbionts in the free-living metamonad Anaeramoeba.</title>
        <authorList>
            <person name="Jerlstrom-Hultqvist J."/>
            <person name="Cepicka I."/>
            <person name="Gallot-Lavallee L."/>
            <person name="Salas-Leiva D."/>
            <person name="Curtis B.A."/>
            <person name="Zahonova K."/>
            <person name="Pipaliya S."/>
            <person name="Dacks J."/>
            <person name="Roger A.J."/>
        </authorList>
    </citation>
    <scope>NUCLEOTIDE SEQUENCE</scope>
    <source>
        <strain evidence="19">Busselton2</strain>
    </source>
</reference>
<keyword evidence="11 16" id="KW-1133">Transmembrane helix</keyword>
<evidence type="ECO:0000256" key="13">
    <source>
        <dbReference type="ARBA" id="ARBA00023136"/>
    </source>
</evidence>
<feature type="transmembrane region" description="Helical" evidence="16">
    <location>
        <begin position="135"/>
        <end position="153"/>
    </location>
</feature>
<gene>
    <name evidence="19" type="ORF">M0812_17118</name>
</gene>
<keyword evidence="15 16" id="KW-1208">Phospholipid metabolism</keyword>
<feature type="transmembrane region" description="Helical" evidence="16">
    <location>
        <begin position="276"/>
        <end position="297"/>
    </location>
</feature>
<evidence type="ECO:0000256" key="4">
    <source>
        <dbReference type="ARBA" id="ARBA00005189"/>
    </source>
</evidence>
<keyword evidence="8 16" id="KW-0808">Transferase</keyword>
<feature type="transmembrane region" description="Helical" evidence="16">
    <location>
        <begin position="351"/>
        <end position="373"/>
    </location>
</feature>
<feature type="compositionally biased region" description="Basic and acidic residues" evidence="18">
    <location>
        <begin position="26"/>
        <end position="56"/>
    </location>
</feature>
<dbReference type="GO" id="GO:0004605">
    <property type="term" value="F:phosphatidate cytidylyltransferase activity"/>
    <property type="evidence" value="ECO:0007669"/>
    <property type="project" value="UniProtKB-UniRule"/>
</dbReference>
<dbReference type="PANTHER" id="PTHR13773">
    <property type="entry name" value="PHOSPHATIDATE CYTIDYLYLTRANSFERASE"/>
    <property type="match status" value="1"/>
</dbReference>
<dbReference type="InterPro" id="IPR000374">
    <property type="entry name" value="PC_trans"/>
</dbReference>
<evidence type="ECO:0000256" key="1">
    <source>
        <dbReference type="ARBA" id="ARBA00001698"/>
    </source>
</evidence>
<evidence type="ECO:0000256" key="11">
    <source>
        <dbReference type="ARBA" id="ARBA00022989"/>
    </source>
</evidence>
<evidence type="ECO:0000256" key="7">
    <source>
        <dbReference type="ARBA" id="ARBA00022516"/>
    </source>
</evidence>
<accession>A0AAV7ZBF1</accession>
<feature type="region of interest" description="Disordered" evidence="18">
    <location>
        <begin position="1"/>
        <end position="78"/>
    </location>
</feature>
<evidence type="ECO:0000256" key="2">
    <source>
        <dbReference type="ARBA" id="ARBA00004141"/>
    </source>
</evidence>
<feature type="compositionally biased region" description="Basic and acidic residues" evidence="18">
    <location>
        <begin position="66"/>
        <end position="76"/>
    </location>
</feature>
<comment type="pathway">
    <text evidence="3 16 17">Phospholipid metabolism; CDP-diacylglycerol biosynthesis; CDP-diacylglycerol from sn-glycerol 3-phosphate: step 3/3.</text>
</comment>
<comment type="catalytic activity">
    <reaction evidence="1 16 17">
        <text>a 1,2-diacyl-sn-glycero-3-phosphate + CTP + H(+) = a CDP-1,2-diacyl-sn-glycerol + diphosphate</text>
        <dbReference type="Rhea" id="RHEA:16229"/>
        <dbReference type="ChEBI" id="CHEBI:15378"/>
        <dbReference type="ChEBI" id="CHEBI:33019"/>
        <dbReference type="ChEBI" id="CHEBI:37563"/>
        <dbReference type="ChEBI" id="CHEBI:58332"/>
        <dbReference type="ChEBI" id="CHEBI:58608"/>
        <dbReference type="EC" id="2.7.7.41"/>
    </reaction>
</comment>
<keyword evidence="7 16" id="KW-0444">Lipid biosynthesis</keyword>
<keyword evidence="13 16" id="KW-0472">Membrane</keyword>
<evidence type="ECO:0000313" key="20">
    <source>
        <dbReference type="Proteomes" id="UP001146793"/>
    </source>
</evidence>
<evidence type="ECO:0000256" key="15">
    <source>
        <dbReference type="ARBA" id="ARBA00023264"/>
    </source>
</evidence>
<evidence type="ECO:0000256" key="9">
    <source>
        <dbReference type="ARBA" id="ARBA00022692"/>
    </source>
</evidence>
<evidence type="ECO:0000256" key="18">
    <source>
        <dbReference type="SAM" id="MobiDB-lite"/>
    </source>
</evidence>
<dbReference type="Pfam" id="PF01148">
    <property type="entry name" value="CTP_transf_1"/>
    <property type="match status" value="1"/>
</dbReference>
<comment type="pathway">
    <text evidence="4">Lipid metabolism.</text>
</comment>
<dbReference type="PANTHER" id="PTHR13773:SF8">
    <property type="entry name" value="PHOSPHATIDATE CYTIDYLYLTRANSFERASE, PHOTORECEPTOR-SPECIFIC"/>
    <property type="match status" value="1"/>
</dbReference>
<keyword evidence="14 16" id="KW-0594">Phospholipid biosynthesis</keyword>
<evidence type="ECO:0000313" key="19">
    <source>
        <dbReference type="EMBL" id="KAJ3437940.1"/>
    </source>
</evidence>
<proteinExistence type="inferred from homology"/>
<dbReference type="InterPro" id="IPR016720">
    <property type="entry name" value="PC_Trfase_euk"/>
</dbReference>
<feature type="transmembrane region" description="Helical" evidence="16">
    <location>
        <begin position="234"/>
        <end position="255"/>
    </location>
</feature>
<keyword evidence="9 16" id="KW-0812">Transmembrane</keyword>
<dbReference type="Proteomes" id="UP001146793">
    <property type="component" value="Unassembled WGS sequence"/>
</dbReference>
<feature type="transmembrane region" description="Helical" evidence="16">
    <location>
        <begin position="184"/>
        <end position="203"/>
    </location>
</feature>
<keyword evidence="10 16" id="KW-0548">Nucleotidyltransferase</keyword>
<evidence type="ECO:0000256" key="10">
    <source>
        <dbReference type="ARBA" id="ARBA00022695"/>
    </source>
</evidence>
<evidence type="ECO:0000256" key="3">
    <source>
        <dbReference type="ARBA" id="ARBA00005119"/>
    </source>
</evidence>
<comment type="subcellular location">
    <subcellularLocation>
        <location evidence="2">Membrane</location>
        <topology evidence="2">Multi-pass membrane protein</topology>
    </subcellularLocation>
</comment>